<evidence type="ECO:0000256" key="2">
    <source>
        <dbReference type="ARBA" id="ARBA00022679"/>
    </source>
</evidence>
<feature type="compositionally biased region" description="Basic and acidic residues" evidence="5">
    <location>
        <begin position="1269"/>
        <end position="1285"/>
    </location>
</feature>
<sequence>MSNPPAQPENAAPVAPVSPAHPAKLLSAPEASPSPPAAPSGRADLPGPPVHETAPASSDSQASQARPRGANHAEQNKWSRGPVPLQRPEGPSLLTQALATARATSSPSQAKPSQPTQDPSRDLSDSNRAHPTTQQRPATVQTSQHVADAYDASPYQSDGDSLTPRGSPRTASMATSTAPVTRRYSSADSGRTPPHPPLKMLDFRQVGTMLRNHGDFLSRANGRDTTTNAGDKFNKEQDLRWPRPFAIVSEGMSGVISGPFPEQANSQRGAAFDENTTADQSSHGRARKLDHRVSLGPEKAWSIGTGESNSRQDGQVEKSITEVLAGVEPNTRSRKASHSLRFFKEGLPEEKGKRKEPRTRAHSRERPSPTAEKPNSTEIRRPPVAEEVVSGDVQAARRPIEVPPSGTSRATRTHPGAARSPGPPPISESPEDYFLLQAKDEQRDESKEVPSEVALPSSEPLSPGSKRSTITAEDVLAREPDSRRNLGDSTEAGECVEDGEDSGEEKISSAVFLPHQRLEEAPEVPVSGPPRLAPGSRTKSRAEDFHPWLVKADDPEVDDQRAEGDDYDASAKPKFDEPTLPSKEPSSRAVDEVPALVEEPEPVLQLYEDHHVHEHQLTPKQPLEAIELIPYKHQVGGHTTIWRFSKRAVCKQLNNRENEFYETVEKYHRDLLAFLPRYIGVLNVTFQKRNRRKSTARRDEQATQERKQLEEGGAGADLKSSGGQAEPMDIGVEMPKMQNGHTRVISQSLQSTQLPVPTVTFVDNQHILPRNLLQPSQPGLSIVKRFRSTSASVQEMQSNRKGDHISGNGRISAVRPSLEERHANSWGATTVNKRLRNEVFNDAFLKNPITIQRHRRAHHRSLPRRAIPHATRPAATKPVPINARDSSAHATDDHYQRQGNPQNTQNSQNCQNGTGPSHTPKDAGQQVPPCEQHEEEGEEEEAVKDVTGTSAPEPELPVASPPSQRRKRRHSGSALRRKPKDFRESRGDLVYFEEADEAGYKGDNEQGTGAASQSGSAPDKRPSDENSLVHHSEAAGQPDIPSAMASSATSPTAEFKIPRPINPKEAQTQRDSWVEYFLLLEDLTAGMKRPCIMDLKMGTRQYGVDANPNKQKSQQGKCAKTTSRKLGVRVCGLQVWDVKTQSYIFQDKYFGRDLKAGQEFQDALTRFLYDGVELSSILRHIPTVLQKIDELEVIIRRLRGYRFYAASLLMFYDGDVSGDGNDTAADDYSTTDFATDTEEPHQAAQRRANKGQIDFKMADFANSVTAGELSRDKPCPPQHPDEPDRGFLMGLRSLRKYFLRIQRDTRAELGLGSRVRNGLPDDIDLDVSEDEGGVSE</sequence>
<dbReference type="GO" id="GO:0046854">
    <property type="term" value="P:phosphatidylinositol phosphate biosynthetic process"/>
    <property type="evidence" value="ECO:0007669"/>
    <property type="project" value="TreeGrafter"/>
</dbReference>
<feature type="region of interest" description="Disordered" evidence="5">
    <location>
        <begin position="1266"/>
        <end position="1285"/>
    </location>
</feature>
<feature type="region of interest" description="Disordered" evidence="5">
    <location>
        <begin position="689"/>
        <end position="729"/>
    </location>
</feature>
<evidence type="ECO:0000313" key="6">
    <source>
        <dbReference type="EMBL" id="KAK1765557.1"/>
    </source>
</evidence>
<comment type="similarity">
    <text evidence="1 4">Belongs to the inositol phosphokinase (IPK) family.</text>
</comment>
<dbReference type="Pfam" id="PF03770">
    <property type="entry name" value="IPK"/>
    <property type="match status" value="1"/>
</dbReference>
<keyword evidence="7" id="KW-1185">Reference proteome</keyword>
<feature type="compositionally biased region" description="Basic and acidic residues" evidence="5">
    <location>
        <begin position="540"/>
        <end position="577"/>
    </location>
</feature>
<reference evidence="6" key="1">
    <citation type="submission" date="2023-06" db="EMBL/GenBank/DDBJ databases">
        <title>Genome-scale phylogeny and comparative genomics of the fungal order Sordariales.</title>
        <authorList>
            <consortium name="Lawrence Berkeley National Laboratory"/>
            <person name="Hensen N."/>
            <person name="Bonometti L."/>
            <person name="Westerberg I."/>
            <person name="Brannstrom I.O."/>
            <person name="Guillou S."/>
            <person name="Cros-Aarteil S."/>
            <person name="Calhoun S."/>
            <person name="Haridas S."/>
            <person name="Kuo A."/>
            <person name="Mondo S."/>
            <person name="Pangilinan J."/>
            <person name="Riley R."/>
            <person name="Labutti K."/>
            <person name="Andreopoulos B."/>
            <person name="Lipzen A."/>
            <person name="Chen C."/>
            <person name="Yanf M."/>
            <person name="Daum C."/>
            <person name="Ng V."/>
            <person name="Clum A."/>
            <person name="Steindorff A."/>
            <person name="Ohm R."/>
            <person name="Martin F."/>
            <person name="Silar P."/>
            <person name="Natvig D."/>
            <person name="Lalanne C."/>
            <person name="Gautier V."/>
            <person name="Ament-Velasquez S.L."/>
            <person name="Kruys A."/>
            <person name="Hutchinson M.I."/>
            <person name="Powell A.J."/>
            <person name="Barry K."/>
            <person name="Miller A.N."/>
            <person name="Grigoriev I.V."/>
            <person name="Debuchy R."/>
            <person name="Gladieux P."/>
            <person name="Thoren M.H."/>
            <person name="Johannesson H."/>
        </authorList>
    </citation>
    <scope>NUCLEOTIDE SEQUENCE</scope>
    <source>
        <strain evidence="6">8032-3</strain>
    </source>
</reference>
<feature type="region of interest" description="Disordered" evidence="5">
    <location>
        <begin position="1316"/>
        <end position="1336"/>
    </location>
</feature>
<feature type="region of interest" description="Disordered" evidence="5">
    <location>
        <begin position="214"/>
        <end position="238"/>
    </location>
</feature>
<dbReference type="Proteomes" id="UP001244011">
    <property type="component" value="Unassembled WGS sequence"/>
</dbReference>
<dbReference type="RefSeq" id="XP_060281770.1">
    <property type="nucleotide sequence ID" value="XM_060424757.1"/>
</dbReference>
<feature type="compositionally biased region" description="Basic and acidic residues" evidence="5">
    <location>
        <begin position="342"/>
        <end position="367"/>
    </location>
</feature>
<comment type="caution">
    <text evidence="6">The sequence shown here is derived from an EMBL/GenBank/DDBJ whole genome shotgun (WGS) entry which is preliminary data.</text>
</comment>
<dbReference type="PANTHER" id="PTHR12400:SF21">
    <property type="entry name" value="KINASE"/>
    <property type="match status" value="1"/>
</dbReference>
<feature type="compositionally biased region" description="Polar residues" evidence="5">
    <location>
        <begin position="1005"/>
        <end position="1016"/>
    </location>
</feature>
<evidence type="ECO:0000256" key="1">
    <source>
        <dbReference type="ARBA" id="ARBA00007374"/>
    </source>
</evidence>
<feature type="compositionally biased region" description="Basic and acidic residues" evidence="5">
    <location>
        <begin position="438"/>
        <end position="450"/>
    </location>
</feature>
<dbReference type="PANTHER" id="PTHR12400">
    <property type="entry name" value="INOSITOL POLYPHOSPHATE KINASE"/>
    <property type="match status" value="1"/>
</dbReference>
<feature type="compositionally biased region" description="Basic and acidic residues" evidence="5">
    <location>
        <begin position="886"/>
        <end position="896"/>
    </location>
</feature>
<feature type="region of interest" description="Disordered" evidence="5">
    <location>
        <begin position="851"/>
        <end position="1066"/>
    </location>
</feature>
<dbReference type="GeneID" id="85307944"/>
<feature type="compositionally biased region" description="Basic and acidic residues" evidence="5">
    <location>
        <begin position="119"/>
        <end position="128"/>
    </location>
</feature>
<dbReference type="SUPFAM" id="SSF56104">
    <property type="entry name" value="SAICAR synthase-like"/>
    <property type="match status" value="1"/>
</dbReference>
<feature type="compositionally biased region" description="Low complexity" evidence="5">
    <location>
        <begin position="1041"/>
        <end position="1053"/>
    </location>
</feature>
<feature type="compositionally biased region" description="Polar residues" evidence="5">
    <location>
        <begin position="897"/>
        <end position="917"/>
    </location>
</feature>
<name>A0AAJ0BX98_9PEZI</name>
<feature type="compositionally biased region" description="Polar residues" evidence="5">
    <location>
        <begin position="129"/>
        <end position="145"/>
    </location>
</feature>
<feature type="compositionally biased region" description="Basic and acidic residues" evidence="5">
    <location>
        <begin position="1018"/>
        <end position="1033"/>
    </location>
</feature>
<dbReference type="EC" id="2.7.-.-" evidence="4"/>
<feature type="compositionally biased region" description="Polar residues" evidence="5">
    <location>
        <begin position="169"/>
        <end position="189"/>
    </location>
</feature>
<dbReference type="GO" id="GO:0005634">
    <property type="term" value="C:nucleus"/>
    <property type="evidence" value="ECO:0007669"/>
    <property type="project" value="TreeGrafter"/>
</dbReference>
<feature type="compositionally biased region" description="Polar residues" evidence="5">
    <location>
        <begin position="263"/>
        <end position="283"/>
    </location>
</feature>
<dbReference type="GO" id="GO:0000824">
    <property type="term" value="F:inositol-1,4,5,6-tetrakisphosphate 3-kinase activity"/>
    <property type="evidence" value="ECO:0007669"/>
    <property type="project" value="TreeGrafter"/>
</dbReference>
<accession>A0AAJ0BX98</accession>
<dbReference type="Gene3D" id="3.30.470.160">
    <property type="entry name" value="Inositol polyphosphate kinase"/>
    <property type="match status" value="1"/>
</dbReference>
<feature type="compositionally biased region" description="Acidic residues" evidence="5">
    <location>
        <begin position="1321"/>
        <end position="1336"/>
    </location>
</feature>
<proteinExistence type="inferred from homology"/>
<feature type="compositionally biased region" description="Acidic residues" evidence="5">
    <location>
        <begin position="933"/>
        <end position="942"/>
    </location>
</feature>
<dbReference type="EMBL" id="MU839015">
    <property type="protein sequence ID" value="KAK1765557.1"/>
    <property type="molecule type" value="Genomic_DNA"/>
</dbReference>
<evidence type="ECO:0000256" key="3">
    <source>
        <dbReference type="ARBA" id="ARBA00022777"/>
    </source>
</evidence>
<organism evidence="6 7">
    <name type="scientific">Phialemonium atrogriseum</name>
    <dbReference type="NCBI Taxonomy" id="1093897"/>
    <lineage>
        <taxon>Eukaryota</taxon>
        <taxon>Fungi</taxon>
        <taxon>Dikarya</taxon>
        <taxon>Ascomycota</taxon>
        <taxon>Pezizomycotina</taxon>
        <taxon>Sordariomycetes</taxon>
        <taxon>Sordariomycetidae</taxon>
        <taxon>Cephalothecales</taxon>
        <taxon>Cephalothecaceae</taxon>
        <taxon>Phialemonium</taxon>
    </lineage>
</organism>
<feature type="compositionally biased region" description="Low complexity" evidence="5">
    <location>
        <begin position="92"/>
        <end position="106"/>
    </location>
</feature>
<feature type="compositionally biased region" description="Basic residues" evidence="5">
    <location>
        <begin position="964"/>
        <end position="980"/>
    </location>
</feature>
<feature type="compositionally biased region" description="Low complexity" evidence="5">
    <location>
        <begin position="8"/>
        <end position="31"/>
    </location>
</feature>
<feature type="compositionally biased region" description="Basic and acidic residues" evidence="5">
    <location>
        <begin position="696"/>
        <end position="710"/>
    </location>
</feature>
<gene>
    <name evidence="6" type="ORF">QBC33DRAFT_455086</name>
</gene>
<feature type="compositionally biased region" description="Acidic residues" evidence="5">
    <location>
        <begin position="494"/>
        <end position="503"/>
    </location>
</feature>
<keyword evidence="3 4" id="KW-0418">Kinase</keyword>
<feature type="region of interest" description="Disordered" evidence="5">
    <location>
        <begin position="1"/>
        <end position="200"/>
    </location>
</feature>
<protein>
    <recommendedName>
        <fullName evidence="4">Kinase</fullName>
        <ecNumber evidence="4">2.7.-.-</ecNumber>
    </recommendedName>
</protein>
<dbReference type="GO" id="GO:0005737">
    <property type="term" value="C:cytoplasm"/>
    <property type="evidence" value="ECO:0007669"/>
    <property type="project" value="TreeGrafter"/>
</dbReference>
<dbReference type="GO" id="GO:0008440">
    <property type="term" value="F:inositol-1,4,5-trisphosphate 3-kinase activity"/>
    <property type="evidence" value="ECO:0007669"/>
    <property type="project" value="TreeGrafter"/>
</dbReference>
<feature type="compositionally biased region" description="Polar residues" evidence="5">
    <location>
        <begin position="107"/>
        <end position="118"/>
    </location>
</feature>
<evidence type="ECO:0000256" key="5">
    <source>
        <dbReference type="SAM" id="MobiDB-lite"/>
    </source>
</evidence>
<dbReference type="InterPro" id="IPR038286">
    <property type="entry name" value="IPK_sf"/>
</dbReference>
<dbReference type="GO" id="GO:0032958">
    <property type="term" value="P:inositol phosphate biosynthetic process"/>
    <property type="evidence" value="ECO:0007669"/>
    <property type="project" value="InterPro"/>
</dbReference>
<feature type="compositionally biased region" description="Basic residues" evidence="5">
    <location>
        <begin position="852"/>
        <end position="867"/>
    </location>
</feature>
<evidence type="ECO:0000256" key="4">
    <source>
        <dbReference type="RuleBase" id="RU363090"/>
    </source>
</evidence>
<dbReference type="InterPro" id="IPR005522">
    <property type="entry name" value="IPK"/>
</dbReference>
<keyword evidence="2 4" id="KW-0808">Transferase</keyword>
<feature type="region of interest" description="Disordered" evidence="5">
    <location>
        <begin position="257"/>
        <end position="589"/>
    </location>
</feature>
<feature type="compositionally biased region" description="Basic and acidic residues" evidence="5">
    <location>
        <begin position="475"/>
        <end position="486"/>
    </location>
</feature>
<evidence type="ECO:0000313" key="7">
    <source>
        <dbReference type="Proteomes" id="UP001244011"/>
    </source>
</evidence>
<feature type="compositionally biased region" description="Low complexity" evidence="5">
    <location>
        <begin position="54"/>
        <end position="68"/>
    </location>
</feature>